<dbReference type="SUPFAM" id="SSF52540">
    <property type="entry name" value="P-loop containing nucleoside triphosphate hydrolases"/>
    <property type="match status" value="1"/>
</dbReference>
<gene>
    <name evidence="2" type="ORF">Adt_28068</name>
</gene>
<comment type="caution">
    <text evidence="2">The sequence shown here is derived from an EMBL/GenBank/DDBJ whole genome shotgun (WGS) entry which is preliminary data.</text>
</comment>
<dbReference type="PANTHER" id="PTHR23155">
    <property type="entry name" value="DISEASE RESISTANCE PROTEIN RP"/>
    <property type="match status" value="1"/>
</dbReference>
<dbReference type="Gene3D" id="1.10.8.430">
    <property type="entry name" value="Helical domain of apoptotic protease-activating factors"/>
    <property type="match status" value="1"/>
</dbReference>
<name>A0ABD1RVI5_9LAMI</name>
<accession>A0ABD1RVI5</accession>
<evidence type="ECO:0000313" key="2">
    <source>
        <dbReference type="EMBL" id="KAL2492440.1"/>
    </source>
</evidence>
<evidence type="ECO:0000256" key="1">
    <source>
        <dbReference type="ARBA" id="ARBA00022614"/>
    </source>
</evidence>
<dbReference type="AlphaFoldDB" id="A0ABD1RVI5"/>
<proteinExistence type="predicted"/>
<dbReference type="InterPro" id="IPR027417">
    <property type="entry name" value="P-loop_NTPase"/>
</dbReference>
<keyword evidence="1" id="KW-0433">Leucine-rich repeat</keyword>
<organism evidence="2 3">
    <name type="scientific">Abeliophyllum distichum</name>
    <dbReference type="NCBI Taxonomy" id="126358"/>
    <lineage>
        <taxon>Eukaryota</taxon>
        <taxon>Viridiplantae</taxon>
        <taxon>Streptophyta</taxon>
        <taxon>Embryophyta</taxon>
        <taxon>Tracheophyta</taxon>
        <taxon>Spermatophyta</taxon>
        <taxon>Magnoliopsida</taxon>
        <taxon>eudicotyledons</taxon>
        <taxon>Gunneridae</taxon>
        <taxon>Pentapetalae</taxon>
        <taxon>asterids</taxon>
        <taxon>lamiids</taxon>
        <taxon>Lamiales</taxon>
        <taxon>Oleaceae</taxon>
        <taxon>Forsythieae</taxon>
        <taxon>Abeliophyllum</taxon>
    </lineage>
</organism>
<dbReference type="PANTHER" id="PTHR23155:SF1152">
    <property type="entry name" value="AAA+ ATPASE DOMAIN-CONTAINING PROTEIN"/>
    <property type="match status" value="1"/>
</dbReference>
<dbReference type="GO" id="GO:0005737">
    <property type="term" value="C:cytoplasm"/>
    <property type="evidence" value="ECO:0007669"/>
    <property type="project" value="UniProtKB-SubCell"/>
</dbReference>
<evidence type="ECO:0000313" key="3">
    <source>
        <dbReference type="Proteomes" id="UP001604336"/>
    </source>
</evidence>
<dbReference type="Proteomes" id="UP001604336">
    <property type="component" value="Unassembled WGS sequence"/>
</dbReference>
<dbReference type="EMBL" id="JBFOLK010000008">
    <property type="protein sequence ID" value="KAL2492440.1"/>
    <property type="molecule type" value="Genomic_DNA"/>
</dbReference>
<protein>
    <submittedName>
        <fullName evidence="2">Disease resistance protein</fullName>
    </submittedName>
</protein>
<reference evidence="3" key="1">
    <citation type="submission" date="2024-07" db="EMBL/GenBank/DDBJ databases">
        <title>Two chromosome-level genome assemblies of Korean endemic species Abeliophyllum distichum and Forsythia ovata (Oleaceae).</title>
        <authorList>
            <person name="Jang H."/>
        </authorList>
    </citation>
    <scope>NUCLEOTIDE SEQUENCE [LARGE SCALE GENOMIC DNA]</scope>
</reference>
<dbReference type="InterPro" id="IPR042197">
    <property type="entry name" value="Apaf_helical"/>
</dbReference>
<keyword evidence="3" id="KW-1185">Reference proteome</keyword>
<dbReference type="InterPro" id="IPR044974">
    <property type="entry name" value="Disease_R_plants"/>
</dbReference>
<sequence>MHFLYDDEGWKLLFAEVFGKEYLCNPRLEEIGREIARNCRGLPLAIVVIGGILSKLDCTYEVWENVAEKIHSITATAANRCSEILSLSYNQLPLRLKACFLYMGIFPEDYEIHVSKLIKLYMGSRQISKSS</sequence>